<organism evidence="6 7">
    <name type="scientific">Sinomonas halotolerans</name>
    <dbReference type="NCBI Taxonomy" id="1644133"/>
    <lineage>
        <taxon>Bacteria</taxon>
        <taxon>Bacillati</taxon>
        <taxon>Actinomycetota</taxon>
        <taxon>Actinomycetes</taxon>
        <taxon>Micrococcales</taxon>
        <taxon>Micrococcaceae</taxon>
        <taxon>Sinomonas</taxon>
    </lineage>
</organism>
<dbReference type="Proteomes" id="UP001422074">
    <property type="component" value="Unassembled WGS sequence"/>
</dbReference>
<dbReference type="InterPro" id="IPR036271">
    <property type="entry name" value="Tet_transcr_reg_TetR-rel_C_sf"/>
</dbReference>
<proteinExistence type="predicted"/>
<name>A0ABU9X3J8_9MICC</name>
<sequence length="194" mass="20399">MSTRERALEAAVELLGTQGLRALTHTRVDEAAGMPRGSTSNHFRTRAALLTGVVEWLAQQDLADLGGPPSLPADVAAFVALLAHTVEATTTGSRTRTIARYVLFLEGTHNEDVRRPLLAGRAYFRAFVETSMARLGAPDPAAAATAITAVGEGMIIHRVAVDPDADVLAPLDAVVRAFLPRVRATRGPSGSGPA</sequence>
<feature type="DNA-binding region" description="H-T-H motif" evidence="4">
    <location>
        <begin position="24"/>
        <end position="43"/>
    </location>
</feature>
<dbReference type="InterPro" id="IPR041583">
    <property type="entry name" value="TetR_C_31"/>
</dbReference>
<accession>A0ABU9X3J8</accession>
<dbReference type="RefSeq" id="WP_345885335.1">
    <property type="nucleotide sequence ID" value="NZ_JBDFRB010000008.1"/>
</dbReference>
<evidence type="ECO:0000256" key="4">
    <source>
        <dbReference type="PROSITE-ProRule" id="PRU00335"/>
    </source>
</evidence>
<dbReference type="SUPFAM" id="SSF48498">
    <property type="entry name" value="Tetracyclin repressor-like, C-terminal domain"/>
    <property type="match status" value="1"/>
</dbReference>
<evidence type="ECO:0000259" key="5">
    <source>
        <dbReference type="PROSITE" id="PS50977"/>
    </source>
</evidence>
<dbReference type="PANTHER" id="PTHR47506:SF1">
    <property type="entry name" value="HTH-TYPE TRANSCRIPTIONAL REGULATOR YJDC"/>
    <property type="match status" value="1"/>
</dbReference>
<dbReference type="PANTHER" id="PTHR47506">
    <property type="entry name" value="TRANSCRIPTIONAL REGULATORY PROTEIN"/>
    <property type="match status" value="1"/>
</dbReference>
<comment type="caution">
    <text evidence="6">The sequence shown here is derived from an EMBL/GenBank/DDBJ whole genome shotgun (WGS) entry which is preliminary data.</text>
</comment>
<keyword evidence="2 4" id="KW-0238">DNA-binding</keyword>
<evidence type="ECO:0000256" key="2">
    <source>
        <dbReference type="ARBA" id="ARBA00023125"/>
    </source>
</evidence>
<reference evidence="6 7" key="1">
    <citation type="submission" date="2024-05" db="EMBL/GenBank/DDBJ databases">
        <title>Sinomonas sp. nov., isolated from a waste landfill.</title>
        <authorList>
            <person name="Zhao Y."/>
        </authorList>
    </citation>
    <scope>NUCLEOTIDE SEQUENCE [LARGE SCALE GENOMIC DNA]</scope>
    <source>
        <strain evidence="6 7">CCTCC AB2014300</strain>
    </source>
</reference>
<keyword evidence="7" id="KW-1185">Reference proteome</keyword>
<dbReference type="Gene3D" id="1.10.357.10">
    <property type="entry name" value="Tetracycline Repressor, domain 2"/>
    <property type="match status" value="1"/>
</dbReference>
<dbReference type="Pfam" id="PF00440">
    <property type="entry name" value="TetR_N"/>
    <property type="match status" value="1"/>
</dbReference>
<dbReference type="EMBL" id="JBDFRB010000008">
    <property type="protein sequence ID" value="MEN2744980.1"/>
    <property type="molecule type" value="Genomic_DNA"/>
</dbReference>
<evidence type="ECO:0000256" key="1">
    <source>
        <dbReference type="ARBA" id="ARBA00023015"/>
    </source>
</evidence>
<dbReference type="Pfam" id="PF17940">
    <property type="entry name" value="TetR_C_31"/>
    <property type="match status" value="1"/>
</dbReference>
<keyword evidence="1" id="KW-0805">Transcription regulation</keyword>
<evidence type="ECO:0000313" key="6">
    <source>
        <dbReference type="EMBL" id="MEN2744980.1"/>
    </source>
</evidence>
<dbReference type="PROSITE" id="PS50977">
    <property type="entry name" value="HTH_TETR_2"/>
    <property type="match status" value="1"/>
</dbReference>
<feature type="domain" description="HTH tetR-type" evidence="5">
    <location>
        <begin position="1"/>
        <end position="61"/>
    </location>
</feature>
<evidence type="ECO:0000256" key="3">
    <source>
        <dbReference type="ARBA" id="ARBA00023163"/>
    </source>
</evidence>
<gene>
    <name evidence="6" type="ORF">ABCQ75_10585</name>
</gene>
<dbReference type="SUPFAM" id="SSF46689">
    <property type="entry name" value="Homeodomain-like"/>
    <property type="match status" value="1"/>
</dbReference>
<dbReference type="InterPro" id="IPR001647">
    <property type="entry name" value="HTH_TetR"/>
</dbReference>
<keyword evidence="3" id="KW-0804">Transcription</keyword>
<evidence type="ECO:0000313" key="7">
    <source>
        <dbReference type="Proteomes" id="UP001422074"/>
    </source>
</evidence>
<protein>
    <submittedName>
        <fullName evidence="6">TetR family transcriptional regulator</fullName>
    </submittedName>
</protein>
<dbReference type="InterPro" id="IPR009057">
    <property type="entry name" value="Homeodomain-like_sf"/>
</dbReference>